<evidence type="ECO:0000256" key="1">
    <source>
        <dbReference type="ARBA" id="ARBA00006484"/>
    </source>
</evidence>
<dbReference type="Pfam" id="PF13561">
    <property type="entry name" value="adh_short_C2"/>
    <property type="match status" value="1"/>
</dbReference>
<sequence>MTKPGLRTVVTGGSGALGAAIVSAALARGDKVVNLDQVKSDSAPWIAVDFADPVSVAQAVDKATDILGGIDVLIHSGGVFRANGFLTMSDVEFSEVLDINLLGGFRIAQKVASQMVSGGGRILLMSSIHAKYGVRGRLAYGASKAGIEAMTRVMATELSEYGIRVNALAPGAVSAGMVPSDATLISDWVSVTPAKRKVTPAEVAGMAMLLTCDDASFVSGQVISQDGGASISHIF</sequence>
<evidence type="ECO:0000313" key="3">
    <source>
        <dbReference type="EMBL" id="EDQ03458.1"/>
    </source>
</evidence>
<reference evidence="3 4" key="1">
    <citation type="submission" date="2007-11" db="EMBL/GenBank/DDBJ databases">
        <authorList>
            <person name="Wagner-Dobler I."/>
            <person name="Ferriera S."/>
            <person name="Johnson J."/>
            <person name="Kravitz S."/>
            <person name="Beeson K."/>
            <person name="Sutton G."/>
            <person name="Rogers Y.-H."/>
            <person name="Friedman R."/>
            <person name="Frazier M."/>
            <person name="Venter J.C."/>
        </authorList>
    </citation>
    <scope>NUCLEOTIDE SEQUENCE [LARGE SCALE GENOMIC DNA]</scope>
    <source>
        <strain evidence="3 4">HEL-45</strain>
    </source>
</reference>
<dbReference type="PANTHER" id="PTHR42760:SF133">
    <property type="entry name" value="3-OXOACYL-[ACYL-CARRIER-PROTEIN] REDUCTASE"/>
    <property type="match status" value="1"/>
</dbReference>
<comment type="caution">
    <text evidence="3">The sequence shown here is derived from an EMBL/GenBank/DDBJ whole genome shotgun (WGS) entry which is preliminary data.</text>
</comment>
<comment type="similarity">
    <text evidence="1">Belongs to the short-chain dehydrogenases/reductases (SDR) family.</text>
</comment>
<dbReference type="PANTHER" id="PTHR42760">
    <property type="entry name" value="SHORT-CHAIN DEHYDROGENASES/REDUCTASES FAMILY MEMBER"/>
    <property type="match status" value="1"/>
</dbReference>
<organism evidence="3 4">
    <name type="scientific">Sulfitobacter indolifex HEL-45</name>
    <dbReference type="NCBI Taxonomy" id="391624"/>
    <lineage>
        <taxon>Bacteria</taxon>
        <taxon>Pseudomonadati</taxon>
        <taxon>Pseudomonadota</taxon>
        <taxon>Alphaproteobacteria</taxon>
        <taxon>Rhodobacterales</taxon>
        <taxon>Roseobacteraceae</taxon>
        <taxon>Sulfitobacter</taxon>
    </lineage>
</organism>
<dbReference type="InterPro" id="IPR002347">
    <property type="entry name" value="SDR_fam"/>
</dbReference>
<gene>
    <name evidence="3" type="ORF">OIHEL45_16826</name>
</gene>
<dbReference type="CDD" id="cd05233">
    <property type="entry name" value="SDR_c"/>
    <property type="match status" value="1"/>
</dbReference>
<protein>
    <submittedName>
        <fullName evidence="3">Short-chain dehydrogenase/reductase SDR</fullName>
    </submittedName>
</protein>
<accession>A0ABM9X1T5</accession>
<keyword evidence="2" id="KW-0560">Oxidoreductase</keyword>
<dbReference type="RefSeq" id="WP_007120990.1">
    <property type="nucleotide sequence ID" value="NZ_ABID01000017.1"/>
</dbReference>
<dbReference type="EMBL" id="ABID01000017">
    <property type="protein sequence ID" value="EDQ03458.1"/>
    <property type="molecule type" value="Genomic_DNA"/>
</dbReference>
<name>A0ABM9X1T5_9RHOB</name>
<proteinExistence type="inferred from homology"/>
<dbReference type="Gene3D" id="3.40.50.720">
    <property type="entry name" value="NAD(P)-binding Rossmann-like Domain"/>
    <property type="match status" value="1"/>
</dbReference>
<dbReference type="InterPro" id="IPR036291">
    <property type="entry name" value="NAD(P)-bd_dom_sf"/>
</dbReference>
<dbReference type="PRINTS" id="PR00080">
    <property type="entry name" value="SDRFAMILY"/>
</dbReference>
<dbReference type="Proteomes" id="UP000003257">
    <property type="component" value="Unassembled WGS sequence"/>
</dbReference>
<dbReference type="SUPFAM" id="SSF51735">
    <property type="entry name" value="NAD(P)-binding Rossmann-fold domains"/>
    <property type="match status" value="1"/>
</dbReference>
<dbReference type="PRINTS" id="PR00081">
    <property type="entry name" value="GDHRDH"/>
</dbReference>
<keyword evidence="4" id="KW-1185">Reference proteome</keyword>
<evidence type="ECO:0000256" key="2">
    <source>
        <dbReference type="ARBA" id="ARBA00023002"/>
    </source>
</evidence>
<evidence type="ECO:0000313" key="4">
    <source>
        <dbReference type="Proteomes" id="UP000003257"/>
    </source>
</evidence>
<dbReference type="PROSITE" id="PS00061">
    <property type="entry name" value="ADH_SHORT"/>
    <property type="match status" value="1"/>
</dbReference>
<dbReference type="InterPro" id="IPR020904">
    <property type="entry name" value="Sc_DH/Rdtase_CS"/>
</dbReference>